<sequence length="683" mass="75676">MIPPHDQPLHISDISPCDQNPTSKSCPESDILVDHPFFPLRNDIFPCTACGEIFQKSHLLEQHQAIKHAVSELLDGDSGKNIVNIIFKTGWSNKEKNPEILRILKIHNSPKILSRFEEYREFVKAKAARNGAVRRRDERCIADGNELLRFYCSTFCCDLGQNGNSSICTHQYCSVCGIIKSGFSAKLDGISSLSSSWRAHVAIPEEMEQEFGFMNVKRAMLVCRVVAGRVGCDGDVEDDVAAAKEDGGFDSVVGRGCGSGGSHLRLDDDEELSVFNPRAVLPCFVIVYTVWSAMSDFKLDVIRGDSEDPEPSSSNRNVPLSESNNGLYRMLNGIQKQGYRAISNIATNSQHRGLSDRFFRGNRSAFSLPVDGVGKREHQSGVKSGPLVSGTAYCISSCSMILLNKIVLSSYNFNAGISLMFYQNLISTLVVVVFGFFGVVSVEKLNWKLIRIWMPVNIIFVGMLVSGMYSLKYINIAMVTILKNVTNILTATGELYIFRKRQNQKVWTAMLLMIISAISGGITDLSFDSTGYAWQITNCVLTASYSLTLRRVMDKAKQATRSGTLNEVSMVLLNNLLSLPFAIFLILIFDEWKYVVNVDVIKLPMFWVVATASGFLGLAISFTSMWFLQQTGPTTYSLVGSLNKIPLSIVGIILFKVPISLPNMFSILFGLFAGIFFARAKMS</sequence>
<evidence type="ECO:0000259" key="4">
    <source>
        <dbReference type="PROSITE" id="PS50157"/>
    </source>
</evidence>
<comment type="caution">
    <text evidence="5">The sequence shown here is derived from an EMBL/GenBank/DDBJ whole genome shotgun (WGS) entry which is preliminary data.</text>
</comment>
<dbReference type="SUPFAM" id="SSF56399">
    <property type="entry name" value="ADP-ribosylation"/>
    <property type="match status" value="1"/>
</dbReference>
<evidence type="ECO:0000313" key="5">
    <source>
        <dbReference type="EMBL" id="KAH7549920.1"/>
    </source>
</evidence>
<keyword evidence="3" id="KW-1133">Transmembrane helix</keyword>
<keyword evidence="1" id="KW-0863">Zinc-finger</keyword>
<evidence type="ECO:0000256" key="3">
    <source>
        <dbReference type="SAM" id="Phobius"/>
    </source>
</evidence>
<dbReference type="EMBL" id="JAFEMO010000013">
    <property type="protein sequence ID" value="KAH7549920.1"/>
    <property type="molecule type" value="Genomic_DNA"/>
</dbReference>
<dbReference type="PROSITE" id="PS00028">
    <property type="entry name" value="ZINC_FINGER_C2H2_1"/>
    <property type="match status" value="1"/>
</dbReference>
<feature type="domain" description="C2H2-type" evidence="4">
    <location>
        <begin position="45"/>
        <end position="73"/>
    </location>
</feature>
<proteinExistence type="predicted"/>
<keyword evidence="3" id="KW-0472">Membrane</keyword>
<keyword evidence="1" id="KW-0862">Zinc</keyword>
<evidence type="ECO:0000313" key="6">
    <source>
        <dbReference type="Proteomes" id="UP000827721"/>
    </source>
</evidence>
<dbReference type="PROSITE" id="PS50157">
    <property type="entry name" value="ZINC_FINGER_C2H2_2"/>
    <property type="match status" value="1"/>
</dbReference>
<dbReference type="Proteomes" id="UP000827721">
    <property type="component" value="Unassembled WGS sequence"/>
</dbReference>
<feature type="transmembrane region" description="Helical" evidence="3">
    <location>
        <begin position="506"/>
        <end position="526"/>
    </location>
</feature>
<reference evidence="5 6" key="1">
    <citation type="submission" date="2021-02" db="EMBL/GenBank/DDBJ databases">
        <title>Plant Genome Project.</title>
        <authorList>
            <person name="Zhang R.-G."/>
        </authorList>
    </citation>
    <scope>NUCLEOTIDE SEQUENCE [LARGE SCALE GENOMIC DNA]</scope>
    <source>
        <tissue evidence="5">Leaves</tissue>
    </source>
</reference>
<dbReference type="InterPro" id="IPR013087">
    <property type="entry name" value="Znf_C2H2_type"/>
</dbReference>
<evidence type="ECO:0000256" key="1">
    <source>
        <dbReference type="PROSITE-ProRule" id="PRU00042"/>
    </source>
</evidence>
<keyword evidence="6" id="KW-1185">Reference proteome</keyword>
<accession>A0ABQ8H7M6</accession>
<dbReference type="PANTHER" id="PTHR31681">
    <property type="entry name" value="C2H2-LIKE ZINC FINGER PROTEIN"/>
    <property type="match status" value="1"/>
</dbReference>
<feature type="transmembrane region" description="Helical" evidence="3">
    <location>
        <begin position="605"/>
        <end position="628"/>
    </location>
</feature>
<feature type="transmembrane region" description="Helical" evidence="3">
    <location>
        <begin position="570"/>
        <end position="589"/>
    </location>
</feature>
<dbReference type="InterPro" id="IPR004853">
    <property type="entry name" value="Sugar_P_trans_dom"/>
</dbReference>
<name>A0ABQ8H7M6_9ROSI</name>
<dbReference type="Pfam" id="PF03151">
    <property type="entry name" value="TPT"/>
    <property type="match status" value="1"/>
</dbReference>
<feature type="transmembrane region" description="Helical" evidence="3">
    <location>
        <begin position="532"/>
        <end position="549"/>
    </location>
</feature>
<dbReference type="Gene3D" id="3.90.228.10">
    <property type="match status" value="1"/>
</dbReference>
<keyword evidence="1" id="KW-0479">Metal-binding</keyword>
<gene>
    <name evidence="5" type="ORF">JRO89_XS13G0105500</name>
</gene>
<dbReference type="PANTHER" id="PTHR31681:SF4">
    <property type="entry name" value="C2H2-LIKE ZINC FINGER PROTEIN"/>
    <property type="match status" value="1"/>
</dbReference>
<feature type="transmembrane region" description="Helical" evidence="3">
    <location>
        <begin position="419"/>
        <end position="440"/>
    </location>
</feature>
<feature type="transmembrane region" description="Helical" evidence="3">
    <location>
        <begin position="452"/>
        <end position="471"/>
    </location>
</feature>
<keyword evidence="3" id="KW-0812">Transmembrane</keyword>
<protein>
    <recommendedName>
        <fullName evidence="4">C2H2-type domain-containing protein</fullName>
    </recommendedName>
</protein>
<evidence type="ECO:0000256" key="2">
    <source>
        <dbReference type="SAM" id="MobiDB-lite"/>
    </source>
</evidence>
<organism evidence="5 6">
    <name type="scientific">Xanthoceras sorbifolium</name>
    <dbReference type="NCBI Taxonomy" id="99658"/>
    <lineage>
        <taxon>Eukaryota</taxon>
        <taxon>Viridiplantae</taxon>
        <taxon>Streptophyta</taxon>
        <taxon>Embryophyta</taxon>
        <taxon>Tracheophyta</taxon>
        <taxon>Spermatophyta</taxon>
        <taxon>Magnoliopsida</taxon>
        <taxon>eudicotyledons</taxon>
        <taxon>Gunneridae</taxon>
        <taxon>Pentapetalae</taxon>
        <taxon>rosids</taxon>
        <taxon>malvids</taxon>
        <taxon>Sapindales</taxon>
        <taxon>Sapindaceae</taxon>
        <taxon>Xanthoceroideae</taxon>
        <taxon>Xanthoceras</taxon>
    </lineage>
</organism>
<feature type="region of interest" description="Disordered" evidence="2">
    <location>
        <begin position="1"/>
        <end position="25"/>
    </location>
</feature>
<feature type="transmembrane region" description="Helical" evidence="3">
    <location>
        <begin position="635"/>
        <end position="655"/>
    </location>
</feature>
<feature type="transmembrane region" description="Helical" evidence="3">
    <location>
        <begin position="661"/>
        <end position="678"/>
    </location>
</feature>